<keyword evidence="3 8" id="KW-0963">Cytoplasm</keyword>
<dbReference type="PANTHER" id="PTHR23355">
    <property type="entry name" value="RIBONUCLEASE"/>
    <property type="match status" value="1"/>
</dbReference>
<dbReference type="InterPro" id="IPR001900">
    <property type="entry name" value="RNase_II/R"/>
</dbReference>
<dbReference type="PANTHER" id="PTHR23355:SF9">
    <property type="entry name" value="DIS3-LIKE EXONUCLEASE 2"/>
    <property type="match status" value="1"/>
</dbReference>
<dbReference type="SUPFAM" id="SSF50249">
    <property type="entry name" value="Nucleic acid-binding proteins"/>
    <property type="match status" value="4"/>
</dbReference>
<comment type="function">
    <text evidence="8">3'-5' exoribonuclease that releases 5'-nucleoside monophosphates and is involved in maturation of structured RNAs.</text>
</comment>
<dbReference type="InterPro" id="IPR012340">
    <property type="entry name" value="NA-bd_OB-fold"/>
</dbReference>
<dbReference type="PROSITE" id="PS01175">
    <property type="entry name" value="RIBONUCLEASE_II"/>
    <property type="match status" value="1"/>
</dbReference>
<evidence type="ECO:0000256" key="7">
    <source>
        <dbReference type="ARBA" id="ARBA00022884"/>
    </source>
</evidence>
<dbReference type="Pfam" id="PF00773">
    <property type="entry name" value="RNB"/>
    <property type="match status" value="1"/>
</dbReference>
<dbReference type="InterPro" id="IPR003029">
    <property type="entry name" value="S1_domain"/>
</dbReference>
<dbReference type="SMART" id="SM00955">
    <property type="entry name" value="RNB"/>
    <property type="match status" value="1"/>
</dbReference>
<feature type="compositionally biased region" description="Basic and acidic residues" evidence="9">
    <location>
        <begin position="793"/>
        <end position="811"/>
    </location>
</feature>
<dbReference type="EC" id="3.1.13.1" evidence="8"/>
<evidence type="ECO:0000256" key="4">
    <source>
        <dbReference type="ARBA" id="ARBA00022722"/>
    </source>
</evidence>
<dbReference type="NCBIfam" id="TIGR02063">
    <property type="entry name" value="RNase_R"/>
    <property type="match status" value="1"/>
</dbReference>
<dbReference type="NCBIfam" id="TIGR00358">
    <property type="entry name" value="3_prime_RNase"/>
    <property type="match status" value="1"/>
</dbReference>
<evidence type="ECO:0000256" key="1">
    <source>
        <dbReference type="ARBA" id="ARBA00001849"/>
    </source>
</evidence>
<dbReference type="Pfam" id="PF08206">
    <property type="entry name" value="OB_RNB"/>
    <property type="match status" value="1"/>
</dbReference>
<feature type="compositionally biased region" description="Basic and acidic residues" evidence="9">
    <location>
        <begin position="760"/>
        <end position="775"/>
    </location>
</feature>
<evidence type="ECO:0000256" key="8">
    <source>
        <dbReference type="HAMAP-Rule" id="MF_01895"/>
    </source>
</evidence>
<keyword evidence="6 8" id="KW-0269">Exonuclease</keyword>
<dbReference type="InterPro" id="IPR004476">
    <property type="entry name" value="RNase_II/RNase_R"/>
</dbReference>
<dbReference type="InterPro" id="IPR022966">
    <property type="entry name" value="RNase_II/R_CS"/>
</dbReference>
<dbReference type="RefSeq" id="WP_340676066.1">
    <property type="nucleotide sequence ID" value="NZ_JBHTIT010000001.1"/>
</dbReference>
<dbReference type="InterPro" id="IPR013223">
    <property type="entry name" value="RNase_B_OB_dom"/>
</dbReference>
<keyword evidence="4 8" id="KW-0540">Nuclease</keyword>
<feature type="region of interest" description="Disordered" evidence="9">
    <location>
        <begin position="1"/>
        <end position="23"/>
    </location>
</feature>
<dbReference type="InterPro" id="IPR050180">
    <property type="entry name" value="RNR_Ribonuclease"/>
</dbReference>
<evidence type="ECO:0000256" key="3">
    <source>
        <dbReference type="ARBA" id="ARBA00022490"/>
    </source>
</evidence>
<dbReference type="EMBL" id="JBHTIT010000001">
    <property type="protein sequence ID" value="MFD0950475.1"/>
    <property type="molecule type" value="Genomic_DNA"/>
</dbReference>
<dbReference type="PROSITE" id="PS50126">
    <property type="entry name" value="S1"/>
    <property type="match status" value="1"/>
</dbReference>
<dbReference type="Pfam" id="PF00575">
    <property type="entry name" value="S1"/>
    <property type="match status" value="1"/>
</dbReference>
<evidence type="ECO:0000256" key="6">
    <source>
        <dbReference type="ARBA" id="ARBA00022839"/>
    </source>
</evidence>
<sequence>MPVQPPNTTPADDPHADREAERYDNPVASRELILATLEELGKPLTHPQLAKHFGFFDDERVEALRRRLIAMSRDGQLQSDRRGSYQPLRDEELIRGRVQGHKDGFGFLIPDDGGADLVLSSRQMRLLFDGDIAMVRIAGYDHKGRREANVARVETRRYKHVIGRYREEDGVAYVQPDNPRLTQDILVQPGPVGATQDQFVNVEITEYPTGRSLACGKIVEVLGDFMAPGMEIDIALRNYDIPHVWPAKVETEVATLSPEVDEAAKSEPGRVDIRNLPLMTIDGEDAKDFDDAVYAEKRRGGGFRLVVAIADVSHYVRPGTELDTEAKARGNSVYFPGHVVPMLPEILSNGLCSLNPHVDRLCMVCDITFSAAGKMTSNKFYPGVMHSQARTTYDQVSDFLVHSDGKAAKVLAERWPEAVKESLHTLFALFNVLRSVRETRGALDFDSGETRILFGGDRKIDRIVPVTRNKAHMLIEEMMLAANVAAANFVLKAKVPALFRNHDGPKNEKLNKLRVTLQALGLRFTASVKPTPSDFLDLIKQIADRPDKSIIETMLLRSLSQAVYSPNNIGHFGLAYEAYAHFTSPIRRYPDLLLHRAIRSVIAGESETTLRQRMGRAVKGAFGGKVEPLPGEVQMVSLGEHCSMTERRADEATRDVMAWLKCEYMQDRVGEDFDGVIAAVTAFGFFVELEDVFVEGLVHISQLRDDYYQFDSTFHRLVGERTGKRFAIGEPVRIKVAAVNLDERKMDFQLITGGGTGKRSMRERMSDESGFEVKRSAPKKKSGGRAKPLSDAPAHDGSTKPAKREGTKPDAAKSGASKPRTRKR</sequence>
<feature type="region of interest" description="Disordered" evidence="9">
    <location>
        <begin position="752"/>
        <end position="824"/>
    </location>
</feature>
<dbReference type="InterPro" id="IPR011805">
    <property type="entry name" value="RNase_R"/>
</dbReference>
<dbReference type="HAMAP" id="MF_01895">
    <property type="entry name" value="RNase_R"/>
    <property type="match status" value="1"/>
</dbReference>
<dbReference type="GO" id="GO:0008859">
    <property type="term" value="F:exoribonuclease II activity"/>
    <property type="evidence" value="ECO:0007669"/>
    <property type="project" value="UniProtKB-EC"/>
</dbReference>
<keyword evidence="12" id="KW-1185">Reference proteome</keyword>
<evidence type="ECO:0000256" key="9">
    <source>
        <dbReference type="SAM" id="MobiDB-lite"/>
    </source>
</evidence>
<dbReference type="InterPro" id="IPR011129">
    <property type="entry name" value="CSD"/>
</dbReference>
<dbReference type="SMART" id="SM00357">
    <property type="entry name" value="CSP"/>
    <property type="match status" value="1"/>
</dbReference>
<keyword evidence="7 8" id="KW-0694">RNA-binding</keyword>
<accession>A0ABW3HHS2</accession>
<name>A0ABW3HHS2_9GAMM</name>
<comment type="similarity">
    <text evidence="8">Belongs to the RNR ribonuclease family. RNase R subfamily.</text>
</comment>
<dbReference type="CDD" id="cd04471">
    <property type="entry name" value="S1_RNase_R"/>
    <property type="match status" value="1"/>
</dbReference>
<protein>
    <recommendedName>
        <fullName evidence="8">Ribonuclease R</fullName>
        <shortName evidence="8">RNase R</shortName>
        <ecNumber evidence="8">3.1.13.1</ecNumber>
    </recommendedName>
</protein>
<proteinExistence type="inferred from homology"/>
<keyword evidence="5 8" id="KW-0378">Hydrolase</keyword>
<evidence type="ECO:0000256" key="5">
    <source>
        <dbReference type="ARBA" id="ARBA00022801"/>
    </source>
</evidence>
<gene>
    <name evidence="8 11" type="primary">rnr</name>
    <name evidence="11" type="ORF">ACFQ0F_08760</name>
</gene>
<evidence type="ECO:0000259" key="10">
    <source>
        <dbReference type="PROSITE" id="PS50126"/>
    </source>
</evidence>
<comment type="catalytic activity">
    <reaction evidence="1 8">
        <text>Exonucleolytic cleavage in the 3'- to 5'-direction to yield nucleoside 5'-phosphates.</text>
        <dbReference type="EC" id="3.1.13.1"/>
    </reaction>
</comment>
<dbReference type="SMART" id="SM00316">
    <property type="entry name" value="S1"/>
    <property type="match status" value="1"/>
</dbReference>
<dbReference type="InterPro" id="IPR040476">
    <property type="entry name" value="CSD2"/>
</dbReference>
<dbReference type="Pfam" id="PF17876">
    <property type="entry name" value="CSD2"/>
    <property type="match status" value="1"/>
</dbReference>
<dbReference type="Proteomes" id="UP001597044">
    <property type="component" value="Unassembled WGS sequence"/>
</dbReference>
<evidence type="ECO:0000313" key="11">
    <source>
        <dbReference type="EMBL" id="MFD0950475.1"/>
    </source>
</evidence>
<evidence type="ECO:0000313" key="12">
    <source>
        <dbReference type="Proteomes" id="UP001597044"/>
    </source>
</evidence>
<reference evidence="12" key="1">
    <citation type="journal article" date="2019" name="Int. J. Syst. Evol. Microbiol.">
        <title>The Global Catalogue of Microorganisms (GCM) 10K type strain sequencing project: providing services to taxonomists for standard genome sequencing and annotation.</title>
        <authorList>
            <consortium name="The Broad Institute Genomics Platform"/>
            <consortium name="The Broad Institute Genome Sequencing Center for Infectious Disease"/>
            <person name="Wu L."/>
            <person name="Ma J."/>
        </authorList>
    </citation>
    <scope>NUCLEOTIDE SEQUENCE [LARGE SCALE GENOMIC DNA]</scope>
    <source>
        <strain evidence="12">CCUG 63419</strain>
    </source>
</reference>
<feature type="domain" description="S1 motif" evidence="10">
    <location>
        <begin position="670"/>
        <end position="751"/>
    </location>
</feature>
<comment type="subcellular location">
    <subcellularLocation>
        <location evidence="2 8">Cytoplasm</location>
    </subcellularLocation>
</comment>
<feature type="compositionally biased region" description="Basic and acidic residues" evidence="9">
    <location>
        <begin position="12"/>
        <end position="23"/>
    </location>
</feature>
<dbReference type="Gene3D" id="2.40.50.140">
    <property type="entry name" value="Nucleic acid-binding proteins"/>
    <property type="match status" value="2"/>
</dbReference>
<comment type="caution">
    <text evidence="11">The sequence shown here is derived from an EMBL/GenBank/DDBJ whole genome shotgun (WGS) entry which is preliminary data.</text>
</comment>
<evidence type="ECO:0000256" key="2">
    <source>
        <dbReference type="ARBA" id="ARBA00004496"/>
    </source>
</evidence>
<organism evidence="11 12">
    <name type="scientific">Paraperlucidibaca wandonensis</name>
    <dbReference type="NCBI Taxonomy" id="1268273"/>
    <lineage>
        <taxon>Bacteria</taxon>
        <taxon>Pseudomonadati</taxon>
        <taxon>Pseudomonadota</taxon>
        <taxon>Gammaproteobacteria</taxon>
        <taxon>Moraxellales</taxon>
        <taxon>Moraxellaceae</taxon>
        <taxon>Paraperlucidibaca</taxon>
    </lineage>
</organism>